<dbReference type="OrthoDB" id="3175596at2"/>
<organism evidence="9 10">
    <name type="scientific">Clostridium uliginosum</name>
    <dbReference type="NCBI Taxonomy" id="119641"/>
    <lineage>
        <taxon>Bacteria</taxon>
        <taxon>Bacillati</taxon>
        <taxon>Bacillota</taxon>
        <taxon>Clostridia</taxon>
        <taxon>Eubacteriales</taxon>
        <taxon>Clostridiaceae</taxon>
        <taxon>Clostridium</taxon>
    </lineage>
</organism>
<accession>A0A1I1N7K8</accession>
<dbReference type="PROSITE" id="PS51372">
    <property type="entry name" value="PRD_2"/>
    <property type="match status" value="2"/>
</dbReference>
<keyword evidence="4" id="KW-0010">Activator</keyword>
<evidence type="ECO:0000259" key="7">
    <source>
        <dbReference type="PROSITE" id="PS51099"/>
    </source>
</evidence>
<gene>
    <name evidence="9" type="ORF">SAMN05421842_11425</name>
</gene>
<dbReference type="SUPFAM" id="SSF52794">
    <property type="entry name" value="PTS system IIB component-like"/>
    <property type="match status" value="1"/>
</dbReference>
<sequence length="707" mass="82413">MELNKECMEILRYMIEKDDYIKVEELAKKYKITDRAIRYKIDKIENFLVKNGFEYFDKKYGQGIKVTNSKEVKVYIERFTSEYTPYKYAYSKEERILFMTLRLLQENENMKIKEFEEKLCISKNTLLKEFDVIQENLKKYNLNLVRKPGVGLIVEGLEIDKRNAVIDIISESVSVEEVVNYASKKSSQSKISMLQFDALFKEIDIDFIDELIKNAEVKLKREFSDEAYGGLITHLAIMIKRVQIGKVLSTQLVNYDFVKETLEYEVTKDIIKKIEDKYQIKVPNEEISYIVIHLLGAKVVNNNFLVNKNEDNKLLNIIDFMTKYIESYYKIDLDEERVGLYDGLLLHLRPSLYRVKYGSKIINPLFERIKSEQSRLFKVVTTACKYLEEYIGKELGEHEISYIVLHYAAVIARYEQKTNGQAKIIVVCGSGIGSSKLVASKILERFDVNILGTYSSRNITSELENSCDYIISTVDIPSLNKDKYIKVSPLITSRDLEKLENYMHPIRKIDKGKNEILLLDRILGKIKKYCDIRDEEQLRYEILYEMKKQEEIEISNKEKQSLSYFIKKENIEIKLNCKDWKDVISKGADILIKKDYITEKYKEGIIEKLEEIGPYMVIAPGVCLSHVDMADEINRTSMSLINLKYPIKFNSEFNDPVRVVLTFATKDKESHLNALLGFMNLINNANDLNSLISASSKDEVIDIIKKY</sequence>
<dbReference type="RefSeq" id="WP_090091481.1">
    <property type="nucleotide sequence ID" value="NZ_FOMG01000014.1"/>
</dbReference>
<evidence type="ECO:0000313" key="9">
    <source>
        <dbReference type="EMBL" id="SFC93609.1"/>
    </source>
</evidence>
<dbReference type="InterPro" id="IPR013011">
    <property type="entry name" value="PTS_EIIB_2"/>
</dbReference>
<keyword evidence="1" id="KW-0808">Transferase</keyword>
<name>A0A1I1N7K8_9CLOT</name>
<dbReference type="PANTHER" id="PTHR30185:SF18">
    <property type="entry name" value="TRANSCRIPTIONAL REGULATOR MTLR"/>
    <property type="match status" value="1"/>
</dbReference>
<dbReference type="GO" id="GO:0006355">
    <property type="term" value="P:regulation of DNA-templated transcription"/>
    <property type="evidence" value="ECO:0007669"/>
    <property type="project" value="InterPro"/>
</dbReference>
<dbReference type="AlphaFoldDB" id="A0A1I1N7K8"/>
<feature type="domain" description="PTS EIIA type-2" evidence="6">
    <location>
        <begin position="564"/>
        <end position="707"/>
    </location>
</feature>
<evidence type="ECO:0000313" key="10">
    <source>
        <dbReference type="Proteomes" id="UP000199263"/>
    </source>
</evidence>
<dbReference type="SUPFAM" id="SSF63520">
    <property type="entry name" value="PTS-regulatory domain, PRD"/>
    <property type="match status" value="2"/>
</dbReference>
<feature type="domain" description="PRD" evidence="8">
    <location>
        <begin position="199"/>
        <end position="304"/>
    </location>
</feature>
<dbReference type="InterPro" id="IPR002178">
    <property type="entry name" value="PTS_EIIA_type-2_dom"/>
</dbReference>
<evidence type="ECO:0000259" key="6">
    <source>
        <dbReference type="PROSITE" id="PS51094"/>
    </source>
</evidence>
<evidence type="ECO:0000256" key="4">
    <source>
        <dbReference type="ARBA" id="ARBA00023159"/>
    </source>
</evidence>
<dbReference type="Gene3D" id="1.10.1790.10">
    <property type="entry name" value="PRD domain"/>
    <property type="match status" value="2"/>
</dbReference>
<feature type="domain" description="PTS EIIB type-2" evidence="7">
    <location>
        <begin position="422"/>
        <end position="511"/>
    </location>
</feature>
<evidence type="ECO:0000256" key="2">
    <source>
        <dbReference type="ARBA" id="ARBA00022737"/>
    </source>
</evidence>
<dbReference type="PANTHER" id="PTHR30185">
    <property type="entry name" value="CRYPTIC BETA-GLUCOSIDE BGL OPERON ANTITERMINATOR"/>
    <property type="match status" value="1"/>
</dbReference>
<keyword evidence="3" id="KW-0805">Transcription regulation</keyword>
<dbReference type="GO" id="GO:0008982">
    <property type="term" value="F:protein-N(PI)-phosphohistidine-sugar phosphotransferase activity"/>
    <property type="evidence" value="ECO:0007669"/>
    <property type="project" value="InterPro"/>
</dbReference>
<dbReference type="PROSITE" id="PS51099">
    <property type="entry name" value="PTS_EIIB_TYPE_2"/>
    <property type="match status" value="1"/>
</dbReference>
<dbReference type="InterPro" id="IPR036634">
    <property type="entry name" value="PRD_sf"/>
</dbReference>
<dbReference type="InterPro" id="IPR003501">
    <property type="entry name" value="PTS_EIIB_2/3"/>
</dbReference>
<dbReference type="Pfam" id="PF02302">
    <property type="entry name" value="PTS_IIB"/>
    <property type="match status" value="1"/>
</dbReference>
<keyword evidence="2" id="KW-0677">Repeat</keyword>
<feature type="domain" description="PRD" evidence="8">
    <location>
        <begin position="309"/>
        <end position="417"/>
    </location>
</feature>
<dbReference type="SUPFAM" id="SSF55804">
    <property type="entry name" value="Phoshotransferase/anion transport protein"/>
    <property type="match status" value="1"/>
</dbReference>
<dbReference type="Gene3D" id="1.10.10.10">
    <property type="entry name" value="Winged helix-like DNA-binding domain superfamily/Winged helix DNA-binding domain"/>
    <property type="match status" value="2"/>
</dbReference>
<dbReference type="InterPro" id="IPR016152">
    <property type="entry name" value="PTrfase/Anion_transptr"/>
</dbReference>
<evidence type="ECO:0000256" key="3">
    <source>
        <dbReference type="ARBA" id="ARBA00023015"/>
    </source>
</evidence>
<dbReference type="Proteomes" id="UP000199263">
    <property type="component" value="Unassembled WGS sequence"/>
</dbReference>
<dbReference type="CDD" id="cd00211">
    <property type="entry name" value="PTS_IIA_fru"/>
    <property type="match status" value="1"/>
</dbReference>
<dbReference type="STRING" id="119641.SAMN05421842_11425"/>
<dbReference type="PROSITE" id="PS51094">
    <property type="entry name" value="PTS_EIIA_TYPE_2"/>
    <property type="match status" value="1"/>
</dbReference>
<proteinExistence type="predicted"/>
<dbReference type="CDD" id="cd05568">
    <property type="entry name" value="PTS_IIB_bgl_like"/>
    <property type="match status" value="1"/>
</dbReference>
<dbReference type="InterPro" id="IPR011608">
    <property type="entry name" value="PRD"/>
</dbReference>
<dbReference type="Pfam" id="PF00359">
    <property type="entry name" value="PTS_EIIA_2"/>
    <property type="match status" value="1"/>
</dbReference>
<evidence type="ECO:0000259" key="8">
    <source>
        <dbReference type="PROSITE" id="PS51372"/>
    </source>
</evidence>
<dbReference type="InterPro" id="IPR036095">
    <property type="entry name" value="PTS_EIIB-like_sf"/>
</dbReference>
<dbReference type="Pfam" id="PF00874">
    <property type="entry name" value="PRD"/>
    <property type="match status" value="2"/>
</dbReference>
<dbReference type="Gene3D" id="3.40.50.2300">
    <property type="match status" value="1"/>
</dbReference>
<evidence type="ECO:0000256" key="5">
    <source>
        <dbReference type="ARBA" id="ARBA00023163"/>
    </source>
</evidence>
<dbReference type="InterPro" id="IPR007737">
    <property type="entry name" value="Mga_HTH"/>
</dbReference>
<dbReference type="InterPro" id="IPR036388">
    <property type="entry name" value="WH-like_DNA-bd_sf"/>
</dbReference>
<dbReference type="InterPro" id="IPR050661">
    <property type="entry name" value="BglG_antiterminators"/>
</dbReference>
<reference evidence="9 10" key="1">
    <citation type="submission" date="2016-10" db="EMBL/GenBank/DDBJ databases">
        <authorList>
            <person name="de Groot N.N."/>
        </authorList>
    </citation>
    <scope>NUCLEOTIDE SEQUENCE [LARGE SCALE GENOMIC DNA]</scope>
    <source>
        <strain evidence="9 10">DSM 12992</strain>
    </source>
</reference>
<evidence type="ECO:0000256" key="1">
    <source>
        <dbReference type="ARBA" id="ARBA00022679"/>
    </source>
</evidence>
<dbReference type="GO" id="GO:0009401">
    <property type="term" value="P:phosphoenolpyruvate-dependent sugar phosphotransferase system"/>
    <property type="evidence" value="ECO:0007669"/>
    <property type="project" value="InterPro"/>
</dbReference>
<dbReference type="Gene3D" id="3.40.930.10">
    <property type="entry name" value="Mannitol-specific EII, Chain A"/>
    <property type="match status" value="1"/>
</dbReference>
<keyword evidence="10" id="KW-1185">Reference proteome</keyword>
<protein>
    <submittedName>
        <fullName evidence="9">Transcriptional antiterminator</fullName>
    </submittedName>
</protein>
<keyword evidence="5" id="KW-0804">Transcription</keyword>
<dbReference type="Pfam" id="PF05043">
    <property type="entry name" value="Mga"/>
    <property type="match status" value="1"/>
</dbReference>
<dbReference type="EMBL" id="FOMG01000014">
    <property type="protein sequence ID" value="SFC93609.1"/>
    <property type="molecule type" value="Genomic_DNA"/>
</dbReference>